<keyword evidence="1" id="KW-0472">Membrane</keyword>
<dbReference type="RefSeq" id="WP_265265746.1">
    <property type="nucleotide sequence ID" value="NZ_JAIHOM010000094.1"/>
</dbReference>
<name>A0ABT3L9T1_9CYAN</name>
<accession>A0ABT3L9T1</accession>
<keyword evidence="3" id="KW-1185">Reference proteome</keyword>
<reference evidence="2 3" key="1">
    <citation type="submission" date="2021-08" db="EMBL/GenBank/DDBJ databases">
        <title>Draft genome sequence of Spirulina subsalsa with high tolerance to salinity and hype-accumulation of phycocyanin.</title>
        <authorList>
            <person name="Pei H."/>
            <person name="Jiang L."/>
        </authorList>
    </citation>
    <scope>NUCLEOTIDE SEQUENCE [LARGE SCALE GENOMIC DNA]</scope>
    <source>
        <strain evidence="2 3">FACHB-351</strain>
    </source>
</reference>
<proteinExistence type="predicted"/>
<dbReference type="Pfam" id="PF07963">
    <property type="entry name" value="N_methyl"/>
    <property type="match status" value="1"/>
</dbReference>
<organism evidence="2 3">
    <name type="scientific">Spirulina subsalsa FACHB-351</name>
    <dbReference type="NCBI Taxonomy" id="234711"/>
    <lineage>
        <taxon>Bacteria</taxon>
        <taxon>Bacillati</taxon>
        <taxon>Cyanobacteriota</taxon>
        <taxon>Cyanophyceae</taxon>
        <taxon>Spirulinales</taxon>
        <taxon>Spirulinaceae</taxon>
        <taxon>Spirulina</taxon>
    </lineage>
</organism>
<comment type="caution">
    <text evidence="2">The sequence shown here is derived from an EMBL/GenBank/DDBJ whole genome shotgun (WGS) entry which is preliminary data.</text>
</comment>
<evidence type="ECO:0000256" key="1">
    <source>
        <dbReference type="SAM" id="Phobius"/>
    </source>
</evidence>
<protein>
    <submittedName>
        <fullName evidence="2">Hormogonium polysaccharide secretion pseudopilin HpsC</fullName>
    </submittedName>
</protein>
<keyword evidence="1" id="KW-1133">Transmembrane helix</keyword>
<sequence>MDSLHLLLKTLLKTPPTQGKNSGFTLIELLVSILIAALVITPLLGLAVNLINTDRQEMARATTEQDIQMAVDYIARDLQQAVYIYDAVALTRNHNEQGSISGIRDQIPPVSAAPGCNNTDMNCVPVLAFWKRRPVRNAIPIDRRLNQQGTNCLTANNAAQQCNDTFVYSLVVYYLIRNTGNNPSVWSQASRIGRFELHDGVYDPFPRVNASRHLPEERSVLPPSTGFQLFNLNQPGTDLASKMNRWTKGQGTFGPGEQVQILVDYVDHSPSTGDNAAPAEACPTDTGWTTSPVPGNVPNGFPTNSFYACINSASNTARVHIRGNALARIRNIGRSEYRASLSAYFPTTRTQVTARGRLVQQQR</sequence>
<dbReference type="NCBIfam" id="TIGR02532">
    <property type="entry name" value="IV_pilin_GFxxxE"/>
    <property type="match status" value="1"/>
</dbReference>
<keyword evidence="1" id="KW-0812">Transmembrane</keyword>
<evidence type="ECO:0000313" key="2">
    <source>
        <dbReference type="EMBL" id="MCW6037869.1"/>
    </source>
</evidence>
<gene>
    <name evidence="2" type="primary">hpsC</name>
    <name evidence="2" type="ORF">K4A83_16540</name>
</gene>
<dbReference type="NCBIfam" id="NF038304">
    <property type="entry name" value="EPS_HpsC"/>
    <property type="match status" value="1"/>
</dbReference>
<dbReference type="EMBL" id="JAIHOM010000094">
    <property type="protein sequence ID" value="MCW6037869.1"/>
    <property type="molecule type" value="Genomic_DNA"/>
</dbReference>
<feature type="transmembrane region" description="Helical" evidence="1">
    <location>
        <begin position="29"/>
        <end position="51"/>
    </location>
</feature>
<dbReference type="Proteomes" id="UP001526426">
    <property type="component" value="Unassembled WGS sequence"/>
</dbReference>
<evidence type="ECO:0000313" key="3">
    <source>
        <dbReference type="Proteomes" id="UP001526426"/>
    </source>
</evidence>
<dbReference type="InterPro" id="IPR012902">
    <property type="entry name" value="N_methyl_site"/>
</dbReference>